<accession>A0AAV9M2V4</accession>
<feature type="region of interest" description="Disordered" evidence="1">
    <location>
        <begin position="41"/>
        <end position="110"/>
    </location>
</feature>
<feature type="compositionally biased region" description="Low complexity" evidence="1">
    <location>
        <begin position="78"/>
        <end position="88"/>
    </location>
</feature>
<name>A0AAV9M2V4_9SOLN</name>
<evidence type="ECO:0000256" key="1">
    <source>
        <dbReference type="SAM" id="MobiDB-lite"/>
    </source>
</evidence>
<protein>
    <recommendedName>
        <fullName evidence="4">Gag-pol polyprotein</fullName>
    </recommendedName>
</protein>
<dbReference type="AlphaFoldDB" id="A0AAV9M2V4"/>
<evidence type="ECO:0008006" key="4">
    <source>
        <dbReference type="Google" id="ProtNLM"/>
    </source>
</evidence>
<feature type="compositionally biased region" description="Polar residues" evidence="1">
    <location>
        <begin position="62"/>
        <end position="75"/>
    </location>
</feature>
<reference evidence="2 3" key="1">
    <citation type="submission" date="2023-10" db="EMBL/GenBank/DDBJ databases">
        <title>Genome-Wide Identification Analysis in wild type Solanum Pinnatisectum Reveals Some Genes Defensing Phytophthora Infestans.</title>
        <authorList>
            <person name="Sun C."/>
        </authorList>
    </citation>
    <scope>NUCLEOTIDE SEQUENCE [LARGE SCALE GENOMIC DNA]</scope>
    <source>
        <strain evidence="2">LQN</strain>
        <tissue evidence="2">Leaf</tissue>
    </source>
</reference>
<comment type="caution">
    <text evidence="2">The sequence shown here is derived from an EMBL/GenBank/DDBJ whole genome shotgun (WGS) entry which is preliminary data.</text>
</comment>
<organism evidence="2 3">
    <name type="scientific">Solanum pinnatisectum</name>
    <name type="common">tansyleaf nightshade</name>
    <dbReference type="NCBI Taxonomy" id="50273"/>
    <lineage>
        <taxon>Eukaryota</taxon>
        <taxon>Viridiplantae</taxon>
        <taxon>Streptophyta</taxon>
        <taxon>Embryophyta</taxon>
        <taxon>Tracheophyta</taxon>
        <taxon>Spermatophyta</taxon>
        <taxon>Magnoliopsida</taxon>
        <taxon>eudicotyledons</taxon>
        <taxon>Gunneridae</taxon>
        <taxon>Pentapetalae</taxon>
        <taxon>asterids</taxon>
        <taxon>lamiids</taxon>
        <taxon>Solanales</taxon>
        <taxon>Solanaceae</taxon>
        <taxon>Solanoideae</taxon>
        <taxon>Solaneae</taxon>
        <taxon>Solanum</taxon>
    </lineage>
</organism>
<keyword evidence="3" id="KW-1185">Reference proteome</keyword>
<evidence type="ECO:0000313" key="2">
    <source>
        <dbReference type="EMBL" id="KAK4731609.1"/>
    </source>
</evidence>
<gene>
    <name evidence="2" type="ORF">R3W88_024597</name>
</gene>
<evidence type="ECO:0000313" key="3">
    <source>
        <dbReference type="Proteomes" id="UP001311915"/>
    </source>
</evidence>
<dbReference type="EMBL" id="JAWPEI010000003">
    <property type="protein sequence ID" value="KAK4731609.1"/>
    <property type="molecule type" value="Genomic_DNA"/>
</dbReference>
<sequence length="149" mass="16200">MSLFGGGLSHLSSKEGKATMLIGDMDIARLMVYVQQVEEEKLRDREKFKNKKAKAGNELGKQRNNVNRSSFQQKQKGPAPSSATAPAPRNKGNRAQSSSVAPPDRVAPRGVTFGIGGLANRLYAITSLQEQENSPNVVTDMIKVFTLNV</sequence>
<proteinExistence type="predicted"/>
<dbReference type="Proteomes" id="UP001311915">
    <property type="component" value="Unassembled WGS sequence"/>
</dbReference>